<dbReference type="NCBIfam" id="TIGR00730">
    <property type="entry name" value="Rossman fold protein, TIGR00730 family"/>
    <property type="match status" value="1"/>
</dbReference>
<reference evidence="4" key="1">
    <citation type="submission" date="2019-06" db="EMBL/GenBank/DDBJ databases">
        <title>Complete genome sequence of Methylogaea oryzae strain JCM16910.</title>
        <authorList>
            <person name="Asakawa S."/>
        </authorList>
    </citation>
    <scope>NUCLEOTIDE SEQUENCE</scope>
    <source>
        <strain evidence="4">E10</strain>
    </source>
</reference>
<sequence>MAERGVGLVYGGGAIGLMGEVADAVLAGGGEVIGVIPRFLSGEEIAHSGLTELHVVESMHERKARMAELADGFAALPGGIGTLEELNEILTWAQLELHAKPVGVLNTAGFFDGFLAFLRFTVREGFLAEKHRRLLLSADEPEDLLQWLTAGPTAGPVKTELV</sequence>
<evidence type="ECO:0000313" key="4">
    <source>
        <dbReference type="EMBL" id="BBL71252.1"/>
    </source>
</evidence>
<evidence type="ECO:0000256" key="2">
    <source>
        <dbReference type="ARBA" id="ARBA00006763"/>
    </source>
</evidence>
<comment type="similarity">
    <text evidence="2 3">Belongs to the LOG family.</text>
</comment>
<dbReference type="InterPro" id="IPR031100">
    <property type="entry name" value="LOG_fam"/>
</dbReference>
<evidence type="ECO:0000256" key="3">
    <source>
        <dbReference type="RuleBase" id="RU363015"/>
    </source>
</evidence>
<dbReference type="EC" id="3.2.2.n1" evidence="3"/>
<dbReference type="Proteomes" id="UP000824988">
    <property type="component" value="Chromosome"/>
</dbReference>
<evidence type="ECO:0000256" key="1">
    <source>
        <dbReference type="ARBA" id="ARBA00000274"/>
    </source>
</evidence>
<dbReference type="InterPro" id="IPR005269">
    <property type="entry name" value="LOG"/>
</dbReference>
<dbReference type="PANTHER" id="PTHR31223:SF70">
    <property type="entry name" value="LOG FAMILY PROTEIN YJL055W"/>
    <property type="match status" value="1"/>
</dbReference>
<dbReference type="GO" id="GO:0005829">
    <property type="term" value="C:cytosol"/>
    <property type="evidence" value="ECO:0007669"/>
    <property type="project" value="TreeGrafter"/>
</dbReference>
<dbReference type="KEGG" id="moz:MoryE10_18580"/>
<proteinExistence type="inferred from homology"/>
<protein>
    <recommendedName>
        <fullName evidence="3">Cytokinin riboside 5'-monophosphate phosphoribohydrolase</fullName>
        <ecNumber evidence="3">3.2.2.n1</ecNumber>
    </recommendedName>
</protein>
<dbReference type="EMBL" id="AP019782">
    <property type="protein sequence ID" value="BBL71252.1"/>
    <property type="molecule type" value="Genomic_DNA"/>
</dbReference>
<gene>
    <name evidence="4" type="ORF">MoryE10_18580</name>
</gene>
<accession>A0A8D4VQ85</accession>
<dbReference type="Pfam" id="PF03641">
    <property type="entry name" value="Lysine_decarbox"/>
    <property type="match status" value="1"/>
</dbReference>
<organism evidence="4 5">
    <name type="scientific">Methylogaea oryzae</name>
    <dbReference type="NCBI Taxonomy" id="1295382"/>
    <lineage>
        <taxon>Bacteria</taxon>
        <taxon>Pseudomonadati</taxon>
        <taxon>Pseudomonadota</taxon>
        <taxon>Gammaproteobacteria</taxon>
        <taxon>Methylococcales</taxon>
        <taxon>Methylococcaceae</taxon>
        <taxon>Methylogaea</taxon>
    </lineage>
</organism>
<dbReference type="PANTHER" id="PTHR31223">
    <property type="entry name" value="LOG FAMILY PROTEIN YJL055W"/>
    <property type="match status" value="1"/>
</dbReference>
<evidence type="ECO:0000313" key="5">
    <source>
        <dbReference type="Proteomes" id="UP000824988"/>
    </source>
</evidence>
<dbReference type="AlphaFoldDB" id="A0A8D4VQ85"/>
<keyword evidence="3" id="KW-0203">Cytokinin biosynthesis</keyword>
<keyword evidence="3" id="KW-0378">Hydrolase</keyword>
<dbReference type="GO" id="GO:0009691">
    <property type="term" value="P:cytokinin biosynthetic process"/>
    <property type="evidence" value="ECO:0007669"/>
    <property type="project" value="UniProtKB-UniRule"/>
</dbReference>
<keyword evidence="5" id="KW-1185">Reference proteome</keyword>
<dbReference type="GO" id="GO:0008714">
    <property type="term" value="F:AMP nucleosidase activity"/>
    <property type="evidence" value="ECO:0007669"/>
    <property type="project" value="UniProtKB-EC"/>
</dbReference>
<comment type="catalytic activity">
    <reaction evidence="1">
        <text>AMP + H2O = D-ribose 5-phosphate + adenine</text>
        <dbReference type="Rhea" id="RHEA:20129"/>
        <dbReference type="ChEBI" id="CHEBI:15377"/>
        <dbReference type="ChEBI" id="CHEBI:16708"/>
        <dbReference type="ChEBI" id="CHEBI:78346"/>
        <dbReference type="ChEBI" id="CHEBI:456215"/>
        <dbReference type="EC" id="3.2.2.4"/>
    </reaction>
</comment>
<name>A0A8D4VQ85_9GAMM</name>